<dbReference type="InterPro" id="IPR036409">
    <property type="entry name" value="Aldolase_II/adducin_N_sf"/>
</dbReference>
<reference evidence="3 4" key="1">
    <citation type="journal article" date="2015" name="Stand. Genomic Sci.">
        <title>Genomic Encyclopedia of Bacterial and Archaeal Type Strains, Phase III: the genomes of soil and plant-associated and newly described type strains.</title>
        <authorList>
            <person name="Whitman W.B."/>
            <person name="Woyke T."/>
            <person name="Klenk H.P."/>
            <person name="Zhou Y."/>
            <person name="Lilburn T.G."/>
            <person name="Beck B.J."/>
            <person name="De Vos P."/>
            <person name="Vandamme P."/>
            <person name="Eisen J.A."/>
            <person name="Garrity G."/>
            <person name="Hugenholtz P."/>
            <person name="Kyrpides N.C."/>
        </authorList>
    </citation>
    <scope>NUCLEOTIDE SEQUENCE [LARGE SCALE GENOMIC DNA]</scope>
    <source>
        <strain evidence="3 4">CGMCC 1.10947</strain>
    </source>
</reference>
<evidence type="ECO:0000313" key="4">
    <source>
        <dbReference type="Proteomes" id="UP000317176"/>
    </source>
</evidence>
<dbReference type="PANTHER" id="PTHR10672:SF3">
    <property type="entry name" value="PROTEIN HU-LI TAI SHAO"/>
    <property type="match status" value="1"/>
</dbReference>
<comment type="caution">
    <text evidence="3">The sequence shown here is derived from an EMBL/GenBank/DDBJ whole genome shotgun (WGS) entry which is preliminary data.</text>
</comment>
<dbReference type="EMBL" id="VLKL01000017">
    <property type="protein sequence ID" value="TWH99506.1"/>
    <property type="molecule type" value="Genomic_DNA"/>
</dbReference>
<dbReference type="Proteomes" id="UP000317176">
    <property type="component" value="Unassembled WGS sequence"/>
</dbReference>
<feature type="domain" description="Class II aldolase/adducin N-terminal" evidence="2">
    <location>
        <begin position="367"/>
        <end position="547"/>
    </location>
</feature>
<accession>A0A562KVY4</accession>
<dbReference type="NCBIfam" id="NF004855">
    <property type="entry name" value="PRK06208.1"/>
    <property type="match status" value="1"/>
</dbReference>
<dbReference type="RefSeq" id="WP_231088356.1">
    <property type="nucleotide sequence ID" value="NZ_CP088014.1"/>
</dbReference>
<dbReference type="SUPFAM" id="SSF53639">
    <property type="entry name" value="AraD/HMP-PK domain-like"/>
    <property type="match status" value="1"/>
</dbReference>
<evidence type="ECO:0000259" key="2">
    <source>
        <dbReference type="SMART" id="SM01007"/>
    </source>
</evidence>
<dbReference type="Pfam" id="PF00596">
    <property type="entry name" value="Aldolase_II"/>
    <property type="match status" value="1"/>
</dbReference>
<sequence length="596" mass="65755">MNTPRIESRRASTSVRSPIIVNQLGAEVRAVLADHWSRPLIIDHPADRAPWEIAPEADVLLTRPLAGWHGAPAEKPAGWPFGLRWIQTASTGVDFFPAWLLDGPVVTVGRGISADPIAEYVLAAILSFEKRIHDIRPRSRAEWKITPLGSLSGKTIGIAGFGAIGRAVVERVKPFGVNIRVLRRSAWPYVLPGIQPVDSIEELVAVSDHLVLALPATSKTAGLINADVLARSKTSLHLINVARGRIVDQRALLQALDDGRIAGATLDVTDPEPPPEGDPIYHHPKVVLTRMYHGRVARMPSGWRTRPWSTSTLTRMAWRWPTSSTRISNTRKGTATMNKVVEKPKKYSLVERKPAATFEEERLHRKQRLAATFRLFSRYGFDQGLAGHVTVRDPEFPERFWINPLSKHFSQIKVSDLQLVDHDGNILIGDKPINQAGFVIHSAIHAAHPEVIAAAHTHSTYGKAWSALGRLLDPLTQDSCAFYEDHVLFDPFSGVVLEAEEGRKIAQTLGSKKAAILQNHGLLTVGPTIEAAAWWYIAMDNAARAQLLAEAAGTPKPIPHEIASLTSRQVGTHKGGYFSFQPLWDWISEAEPDLFN</sequence>
<dbReference type="Gene3D" id="3.40.50.720">
    <property type="entry name" value="NAD(P)-binding Rossmann-like Domain"/>
    <property type="match status" value="2"/>
</dbReference>
<proteinExistence type="inferred from homology"/>
<dbReference type="GO" id="GO:0051015">
    <property type="term" value="F:actin filament binding"/>
    <property type="evidence" value="ECO:0007669"/>
    <property type="project" value="TreeGrafter"/>
</dbReference>
<dbReference type="InterPro" id="IPR001303">
    <property type="entry name" value="Aldolase_II/adducin_N"/>
</dbReference>
<dbReference type="GO" id="GO:0005856">
    <property type="term" value="C:cytoskeleton"/>
    <property type="evidence" value="ECO:0007669"/>
    <property type="project" value="TreeGrafter"/>
</dbReference>
<dbReference type="SMART" id="SM01007">
    <property type="entry name" value="Aldolase_II"/>
    <property type="match status" value="1"/>
</dbReference>
<dbReference type="AlphaFoldDB" id="A0A562KVY4"/>
<dbReference type="InterPro" id="IPR036291">
    <property type="entry name" value="NAD(P)-bd_dom_sf"/>
</dbReference>
<dbReference type="SUPFAM" id="SSF51735">
    <property type="entry name" value="NAD(P)-binding Rossmann-fold domains"/>
    <property type="match status" value="1"/>
</dbReference>
<organism evidence="3 4">
    <name type="scientific">Bradyrhizobium daqingense</name>
    <dbReference type="NCBI Taxonomy" id="993502"/>
    <lineage>
        <taxon>Bacteria</taxon>
        <taxon>Pseudomonadati</taxon>
        <taxon>Pseudomonadota</taxon>
        <taxon>Alphaproteobacteria</taxon>
        <taxon>Hyphomicrobiales</taxon>
        <taxon>Nitrobacteraceae</taxon>
        <taxon>Bradyrhizobium</taxon>
    </lineage>
</organism>
<keyword evidence="4" id="KW-1185">Reference proteome</keyword>
<dbReference type="Gene3D" id="3.40.225.10">
    <property type="entry name" value="Class II aldolase/adducin N-terminal domain"/>
    <property type="match status" value="1"/>
</dbReference>
<name>A0A562KVY4_9BRAD</name>
<dbReference type="FunFam" id="3.40.225.10:FF:000009">
    <property type="entry name" value="Class II aldolase/adducin N-terminal"/>
    <property type="match status" value="1"/>
</dbReference>
<gene>
    <name evidence="3" type="ORF">IQ17_05224</name>
</gene>
<dbReference type="Pfam" id="PF02826">
    <property type="entry name" value="2-Hacid_dh_C"/>
    <property type="match status" value="1"/>
</dbReference>
<comment type="similarity">
    <text evidence="1">Belongs to the aldolase class II family.</text>
</comment>
<evidence type="ECO:0000313" key="3">
    <source>
        <dbReference type="EMBL" id="TWH99506.1"/>
    </source>
</evidence>
<evidence type="ECO:0000256" key="1">
    <source>
        <dbReference type="ARBA" id="ARBA00037961"/>
    </source>
</evidence>
<dbReference type="PANTHER" id="PTHR10672">
    <property type="entry name" value="ADDUCIN"/>
    <property type="match status" value="1"/>
</dbReference>
<protein>
    <submittedName>
        <fullName evidence="3">Phosphoglycerate dehydrogenase-like enzyme</fullName>
    </submittedName>
</protein>
<dbReference type="GO" id="GO:0051287">
    <property type="term" value="F:NAD binding"/>
    <property type="evidence" value="ECO:0007669"/>
    <property type="project" value="InterPro"/>
</dbReference>
<dbReference type="InterPro" id="IPR051017">
    <property type="entry name" value="Aldolase-II_Adducin_sf"/>
</dbReference>
<dbReference type="InterPro" id="IPR006140">
    <property type="entry name" value="D-isomer_DH_NAD-bd"/>
</dbReference>